<dbReference type="InterPro" id="IPR036116">
    <property type="entry name" value="FN3_sf"/>
</dbReference>
<evidence type="ECO:0008006" key="2">
    <source>
        <dbReference type="Google" id="ProtNLM"/>
    </source>
</evidence>
<protein>
    <recommendedName>
        <fullName evidence="2">Fibronectin type-III domain-containing protein</fullName>
    </recommendedName>
</protein>
<reference evidence="1" key="1">
    <citation type="journal article" date="2011" name="Environ. Microbiol.">
        <title>Genomic insights into the metabolic potential of the polycyclic aromatic hydrocarbon degrading sulfate-reducing Deltaproteobacterium N47.</title>
        <authorList>
            <person name="Bergmann F."/>
            <person name="Selesi D."/>
            <person name="Weinmaier T."/>
            <person name="Tischler P."/>
            <person name="Rattei T."/>
            <person name="Meckenstock R.U."/>
        </authorList>
    </citation>
    <scope>NUCLEOTIDE SEQUENCE</scope>
</reference>
<gene>
    <name evidence="1" type="ORF">N47_A09370</name>
</gene>
<dbReference type="InterPro" id="IPR013783">
    <property type="entry name" value="Ig-like_fold"/>
</dbReference>
<sequence length="566" mass="63648">MSPPYSYAQKKVLAIFNLSATNIESMGYNGEILHTLISSIETDKSIELMPRREIEEMLFRSEIVLDNSEEAVIKAGIALGINFVLYGEVTKKGPMIVTRLNLMDIEGKTILNTWNVVFQDRDSILKKIPKITEEVSTALSNWKRSSGASTVNETQLSPSIDIDYLNVANEGNSVGLSWKTSTQSSSLSYNVYRSEHSDGHYQFVGKTSDCFFKDSTINKGQSYYYKIGILPENQPEIKSSHIAQIRNAGQRIPYPPLVMGAKGYIKRAEIKFVPSLKNGQEFFNIIRYNLYRQKGANDWENIKTIDSKNMFQTDSIFTVIDESGLKDGTDYTYALSSTDDSNIESSLSDPALVFIAKAPVLSLVTDNLLRKINLSWTFVQNASGYYVYRKTENISWEKIADIAESITTSYSDEKNISDGKQYFYRISAYDDKKESGCSNEVKGKTKDLPGFPENLQSQVTAAKSVTLLWAAIEDPDIGGYNIYRGVDCNNIKKIASIKNYRSNTYLDKGDALKPLEDGKNYIYSYLEKGEAVTPLEDGKKYFYAISSFNLFDAEGQRSNCIMAETK</sequence>
<organism evidence="1">
    <name type="scientific">uncultured Desulfobacterium sp</name>
    <dbReference type="NCBI Taxonomy" id="201089"/>
    <lineage>
        <taxon>Bacteria</taxon>
        <taxon>Pseudomonadati</taxon>
        <taxon>Thermodesulfobacteriota</taxon>
        <taxon>Desulfobacteria</taxon>
        <taxon>Desulfobacterales</taxon>
        <taxon>Desulfobacteriaceae</taxon>
        <taxon>Desulfobacterium</taxon>
        <taxon>environmental samples</taxon>
    </lineage>
</organism>
<evidence type="ECO:0000313" key="1">
    <source>
        <dbReference type="EMBL" id="CBX26908.1"/>
    </source>
</evidence>
<accession>E1Y8L4</accession>
<dbReference type="Gene3D" id="2.60.40.10">
    <property type="entry name" value="Immunoglobulins"/>
    <property type="match status" value="4"/>
</dbReference>
<dbReference type="SUPFAM" id="SSF49265">
    <property type="entry name" value="Fibronectin type III"/>
    <property type="match status" value="1"/>
</dbReference>
<dbReference type="AlphaFoldDB" id="E1Y8L4"/>
<proteinExistence type="predicted"/>
<dbReference type="EMBL" id="FR695864">
    <property type="protein sequence ID" value="CBX26908.1"/>
    <property type="molecule type" value="Genomic_DNA"/>
</dbReference>
<name>E1Y8L4_9BACT</name>